<feature type="transmembrane region" description="Helical" evidence="1">
    <location>
        <begin position="254"/>
        <end position="272"/>
    </location>
</feature>
<feature type="transmembrane region" description="Helical" evidence="1">
    <location>
        <begin position="50"/>
        <end position="73"/>
    </location>
</feature>
<keyword evidence="1" id="KW-1133">Transmembrane helix</keyword>
<sequence length="344" mass="40153">MIIIIMFQWITLILSQFLSTITFGRGKCIDTATLMGVQMLVMRYVICYDLLSGEHAIIMLGIALIIGCLAKLVRHKSITWVLKSWIIIQPFHILATIKSWQLVVNYYRHSILFQDMLYNLALIFSIIMNMMIAFIAPFIVHLFLKQHTQKHKIGPFRRTWGPLYASYKGKFYWWHSISALRWVMVCLLIESTREFNILGQMLIYACTHMMAYICSEMIATPYRKTFENKWSFIVNLLMFSQCVIMTYYENPVMYLDMIYGCVFICVSYKNSLNKIEPWRRDTSLTTSIEFASYNNPIRELNGDSNCESNRESNGVLNQESDGDSIGIPLWARQEYLKAETIVQA</sequence>
<proteinExistence type="predicted"/>
<accession>A0A5J6VIB7</accession>
<organism evidence="2">
    <name type="scientific">Megaviridae environmental sample</name>
    <dbReference type="NCBI Taxonomy" id="1737588"/>
    <lineage>
        <taxon>Viruses</taxon>
        <taxon>Varidnaviria</taxon>
        <taxon>Bamfordvirae</taxon>
        <taxon>Nucleocytoviricota</taxon>
        <taxon>Megaviricetes</taxon>
        <taxon>Imitervirales</taxon>
        <taxon>Mimiviridae</taxon>
        <taxon>environmental samples</taxon>
    </lineage>
</organism>
<protein>
    <submittedName>
        <fullName evidence="2">Uncharacterized protein</fullName>
    </submittedName>
</protein>
<evidence type="ECO:0000313" key="2">
    <source>
        <dbReference type="EMBL" id="QFG73653.1"/>
    </source>
</evidence>
<feature type="transmembrane region" description="Helical" evidence="1">
    <location>
        <begin position="230"/>
        <end position="248"/>
    </location>
</feature>
<feature type="transmembrane region" description="Helical" evidence="1">
    <location>
        <begin position="120"/>
        <end position="144"/>
    </location>
</feature>
<feature type="transmembrane region" description="Helical" evidence="1">
    <location>
        <begin position="80"/>
        <end position="100"/>
    </location>
</feature>
<reference evidence="2" key="1">
    <citation type="journal article" date="2019" name="Philos. Trans. R. Soc. Lond., B, Biol. Sci.">
        <title>Targeted metagenomic recovery of four divergent viruses reveals shared and distinctive characteristics of giant viruses of marine eukaryotes.</title>
        <authorList>
            <person name="Needham D.M."/>
            <person name="Poirier C."/>
            <person name="Hehenberger E."/>
            <person name="Jimenez V."/>
            <person name="Swalwell J.E."/>
            <person name="Santoro A.E."/>
            <person name="Worden A.Z."/>
        </authorList>
    </citation>
    <scope>NUCLEOTIDE SEQUENCE</scope>
    <source>
        <strain evidence="2">OPacV-662</strain>
    </source>
</reference>
<dbReference type="EMBL" id="MN448266">
    <property type="protein sequence ID" value="QFG73653.1"/>
    <property type="molecule type" value="Genomic_DNA"/>
</dbReference>
<keyword evidence="1" id="KW-0812">Transmembrane</keyword>
<evidence type="ECO:0000256" key="1">
    <source>
        <dbReference type="SAM" id="Phobius"/>
    </source>
</evidence>
<name>A0A5J6VIB7_9VIRU</name>
<keyword evidence="1" id="KW-0472">Membrane</keyword>